<gene>
    <name evidence="3" type="ORF">EG328_010742</name>
</gene>
<dbReference type="Proteomes" id="UP000447873">
    <property type="component" value="Unassembled WGS sequence"/>
</dbReference>
<feature type="transmembrane region" description="Helical" evidence="2">
    <location>
        <begin position="140"/>
        <end position="162"/>
    </location>
</feature>
<reference evidence="3 4" key="1">
    <citation type="submission" date="2018-12" db="EMBL/GenBank/DDBJ databases">
        <title>Venturia inaequalis Genome Resource.</title>
        <authorList>
            <person name="Lichtner F.J."/>
        </authorList>
    </citation>
    <scope>NUCLEOTIDE SEQUENCE [LARGE SCALE GENOMIC DNA]</scope>
    <source>
        <strain evidence="3 4">120213</strain>
    </source>
</reference>
<sequence length="289" mass="30842">MPIPPSMIKLIGIAVLSVPTLIIFSLVVASCISNTPGIRNIYLVSISSPNYTVRAGYFGVCAGPKNAISCPGLPQLASNSTSGNSTTSDFELLEMGLEARHKVFFPYFEAAAGLFFLAAMPLAVWTPFRIKTGTKWDKLVILLLGCACFLSFMATMACIPGRNGMSLTADRLKGDATVHAGLTMFILHWISFGFSFLLLIGFLVLSMPGLILGKLKSGAASRLGGAKGQSLEGTAGNFAMGVLRGSKGSTPSWTERISGRWTKYERSKPKPKPKPEPDAVDPRFVVGEA</sequence>
<keyword evidence="2" id="KW-0812">Transmembrane</keyword>
<dbReference type="EMBL" id="WNWS01000073">
    <property type="protein sequence ID" value="KAE9982611.1"/>
    <property type="molecule type" value="Genomic_DNA"/>
</dbReference>
<evidence type="ECO:0000256" key="1">
    <source>
        <dbReference type="SAM" id="MobiDB-lite"/>
    </source>
</evidence>
<accession>A0A8H3V7L4</accession>
<evidence type="ECO:0000313" key="3">
    <source>
        <dbReference type="EMBL" id="KAE9982611.1"/>
    </source>
</evidence>
<evidence type="ECO:0000313" key="4">
    <source>
        <dbReference type="Proteomes" id="UP000447873"/>
    </source>
</evidence>
<organism evidence="3 4">
    <name type="scientific">Venturia inaequalis</name>
    <name type="common">Apple scab fungus</name>
    <dbReference type="NCBI Taxonomy" id="5025"/>
    <lineage>
        <taxon>Eukaryota</taxon>
        <taxon>Fungi</taxon>
        <taxon>Dikarya</taxon>
        <taxon>Ascomycota</taxon>
        <taxon>Pezizomycotina</taxon>
        <taxon>Dothideomycetes</taxon>
        <taxon>Pleosporomycetidae</taxon>
        <taxon>Venturiales</taxon>
        <taxon>Venturiaceae</taxon>
        <taxon>Venturia</taxon>
    </lineage>
</organism>
<dbReference type="GO" id="GO:0043332">
    <property type="term" value="C:mating projection tip"/>
    <property type="evidence" value="ECO:0007669"/>
    <property type="project" value="TreeGrafter"/>
</dbReference>
<evidence type="ECO:0000256" key="2">
    <source>
        <dbReference type="SAM" id="Phobius"/>
    </source>
</evidence>
<feature type="region of interest" description="Disordered" evidence="1">
    <location>
        <begin position="247"/>
        <end position="289"/>
    </location>
</feature>
<dbReference type="Pfam" id="PF12351">
    <property type="entry name" value="Fig1"/>
    <property type="match status" value="1"/>
</dbReference>
<dbReference type="PANTHER" id="PTHR28092">
    <property type="entry name" value="FACTOR-INDUCED GENE 1 PROTEIN"/>
    <property type="match status" value="1"/>
</dbReference>
<protein>
    <submittedName>
        <fullName evidence="3">Uncharacterized protein</fullName>
    </submittedName>
</protein>
<proteinExistence type="predicted"/>
<dbReference type="GO" id="GO:0000747">
    <property type="term" value="P:conjugation with cellular fusion"/>
    <property type="evidence" value="ECO:0007669"/>
    <property type="project" value="TreeGrafter"/>
</dbReference>
<comment type="caution">
    <text evidence="3">The sequence shown here is derived from an EMBL/GenBank/DDBJ whole genome shotgun (WGS) entry which is preliminary data.</text>
</comment>
<feature type="compositionally biased region" description="Basic and acidic residues" evidence="1">
    <location>
        <begin position="262"/>
        <end position="281"/>
    </location>
</feature>
<dbReference type="AlphaFoldDB" id="A0A8H3V7L4"/>
<keyword evidence="2" id="KW-0472">Membrane</keyword>
<dbReference type="PANTHER" id="PTHR28092:SF1">
    <property type="entry name" value="FACTOR-INDUCED GENE 1 PROTEIN"/>
    <property type="match status" value="1"/>
</dbReference>
<feature type="transmembrane region" description="Helical" evidence="2">
    <location>
        <begin position="182"/>
        <end position="205"/>
    </location>
</feature>
<keyword evidence="2" id="KW-1133">Transmembrane helix</keyword>
<feature type="transmembrane region" description="Helical" evidence="2">
    <location>
        <begin position="104"/>
        <end position="128"/>
    </location>
</feature>
<dbReference type="GO" id="GO:0016020">
    <property type="term" value="C:membrane"/>
    <property type="evidence" value="ECO:0007669"/>
    <property type="project" value="InterPro"/>
</dbReference>
<name>A0A8H3V7L4_VENIN</name>
<dbReference type="InterPro" id="IPR033481">
    <property type="entry name" value="Dni1/Fig1"/>
</dbReference>